<proteinExistence type="predicted"/>
<evidence type="ECO:0000313" key="1">
    <source>
        <dbReference type="EMBL" id="ANV99373.1"/>
    </source>
</evidence>
<dbReference type="KEGG" id="bic:LMTR13_03450"/>
<evidence type="ECO:0000313" key="2">
    <source>
        <dbReference type="Proteomes" id="UP000092839"/>
    </source>
</evidence>
<accession>A0A1B1U9C5</accession>
<reference evidence="1 2" key="1">
    <citation type="submission" date="2016-07" db="EMBL/GenBank/DDBJ databases">
        <title>Complete genome sequence of Bradyrhizobium icense LMTR 13T, a potential inoculant strain isolated from lima bean (Phaseolus lunatus) in Peru.</title>
        <authorList>
            <person name="Ormeno-Orrillo E."/>
            <person name="Duran D."/>
            <person name="Rogel M.A."/>
            <person name="Rey L."/>
            <person name="Imperial J."/>
            <person name="Ruiz-Argueso T."/>
            <person name="Martinez-Romero E."/>
        </authorList>
    </citation>
    <scope>NUCLEOTIDE SEQUENCE [LARGE SCALE GENOMIC DNA]</scope>
    <source>
        <strain evidence="1 2">LMTR 13</strain>
    </source>
</reference>
<sequence>MPPSRQIPHCQWYIGVEVAIMEICGRSHDYFSRVKAADKNKTLGKLPTAVQPTGAKAGLSADFMGFSALMPGLGKYPISLAR</sequence>
<dbReference type="AlphaFoldDB" id="A0A1B1U9C5"/>
<organism evidence="1 2">
    <name type="scientific">Bradyrhizobium icense</name>
    <dbReference type="NCBI Taxonomy" id="1274631"/>
    <lineage>
        <taxon>Bacteria</taxon>
        <taxon>Pseudomonadati</taxon>
        <taxon>Pseudomonadota</taxon>
        <taxon>Alphaproteobacteria</taxon>
        <taxon>Hyphomicrobiales</taxon>
        <taxon>Nitrobacteraceae</taxon>
        <taxon>Bradyrhizobium</taxon>
    </lineage>
</organism>
<dbReference type="Proteomes" id="UP000092839">
    <property type="component" value="Chromosome"/>
</dbReference>
<name>A0A1B1U9C5_9BRAD</name>
<protein>
    <submittedName>
        <fullName evidence="1">Uncharacterized protein</fullName>
    </submittedName>
</protein>
<keyword evidence="2" id="KW-1185">Reference proteome</keyword>
<dbReference type="EMBL" id="CP016428">
    <property type="protein sequence ID" value="ANV99373.1"/>
    <property type="molecule type" value="Genomic_DNA"/>
</dbReference>
<gene>
    <name evidence="1" type="ORF">LMTR13_03450</name>
</gene>